<dbReference type="AlphaFoldDB" id="A0A229NYV6"/>
<evidence type="ECO:0000256" key="3">
    <source>
        <dbReference type="ARBA" id="ARBA00022723"/>
    </source>
</evidence>
<comment type="caution">
    <text evidence="9">The sequence shown here is derived from an EMBL/GenBank/DDBJ whole genome shotgun (WGS) entry which is preliminary data.</text>
</comment>
<dbReference type="GO" id="GO:0120536">
    <property type="term" value="F:heptaprenylglyceryl phosphate synthase activity"/>
    <property type="evidence" value="ECO:0007669"/>
    <property type="project" value="UniProtKB-ARBA"/>
</dbReference>
<evidence type="ECO:0000313" key="9">
    <source>
        <dbReference type="EMBL" id="OXM14951.1"/>
    </source>
</evidence>
<evidence type="ECO:0000256" key="7">
    <source>
        <dbReference type="ARBA" id="ARBA00023264"/>
    </source>
</evidence>
<evidence type="ECO:0000256" key="2">
    <source>
        <dbReference type="ARBA" id="ARBA00022679"/>
    </source>
</evidence>
<dbReference type="Pfam" id="PF01884">
    <property type="entry name" value="PcrB"/>
    <property type="match status" value="1"/>
</dbReference>
<organism evidence="9 10">
    <name type="scientific">Paenibacillus herberti</name>
    <dbReference type="NCBI Taxonomy" id="1619309"/>
    <lineage>
        <taxon>Bacteria</taxon>
        <taxon>Bacillati</taxon>
        <taxon>Bacillota</taxon>
        <taxon>Bacilli</taxon>
        <taxon>Bacillales</taxon>
        <taxon>Paenibacillaceae</taxon>
        <taxon>Paenibacillus</taxon>
    </lineage>
</organism>
<dbReference type="Gene3D" id="3.20.20.390">
    <property type="entry name" value="FMN-linked oxidoreductases"/>
    <property type="match status" value="1"/>
</dbReference>
<dbReference type="InterPro" id="IPR039074">
    <property type="entry name" value="GGGP/HepGP_synthase_I"/>
</dbReference>
<evidence type="ECO:0000256" key="4">
    <source>
        <dbReference type="ARBA" id="ARBA00022842"/>
    </source>
</evidence>
<keyword evidence="7" id="KW-1208">Phospholipid metabolism</keyword>
<dbReference type="GO" id="GO:0046474">
    <property type="term" value="P:glycerophospholipid biosynthetic process"/>
    <property type="evidence" value="ECO:0007669"/>
    <property type="project" value="TreeGrafter"/>
</dbReference>
<evidence type="ECO:0000256" key="8">
    <source>
        <dbReference type="ARBA" id="ARBA00048318"/>
    </source>
</evidence>
<reference evidence="9 10" key="1">
    <citation type="submission" date="2017-07" db="EMBL/GenBank/DDBJ databases">
        <title>Paenibacillus herberti R33 genome sequencing and assembly.</title>
        <authorList>
            <person name="Su W."/>
        </authorList>
    </citation>
    <scope>NUCLEOTIDE SEQUENCE [LARGE SCALE GENOMIC DNA]</scope>
    <source>
        <strain evidence="9 10">R33</strain>
    </source>
</reference>
<keyword evidence="3" id="KW-0479">Metal-binding</keyword>
<keyword evidence="10" id="KW-1185">Reference proteome</keyword>
<dbReference type="NCBIfam" id="NF003199">
    <property type="entry name" value="PRK04169.1-3"/>
    <property type="match status" value="1"/>
</dbReference>
<evidence type="ECO:0000256" key="5">
    <source>
        <dbReference type="ARBA" id="ARBA00023098"/>
    </source>
</evidence>
<dbReference type="SUPFAM" id="SSF51395">
    <property type="entry name" value="FMN-linked oxidoreductases"/>
    <property type="match status" value="1"/>
</dbReference>
<evidence type="ECO:0000256" key="6">
    <source>
        <dbReference type="ARBA" id="ARBA00023209"/>
    </source>
</evidence>
<evidence type="ECO:0000313" key="10">
    <source>
        <dbReference type="Proteomes" id="UP000215145"/>
    </source>
</evidence>
<dbReference type="PANTHER" id="PTHR40029">
    <property type="match status" value="1"/>
</dbReference>
<keyword evidence="4" id="KW-0460">Magnesium</keyword>
<dbReference type="InterPro" id="IPR038597">
    <property type="entry name" value="GGGP/HepGP_synthase_sf"/>
</dbReference>
<accession>A0A229NYV6</accession>
<keyword evidence="1" id="KW-0444">Lipid biosynthesis</keyword>
<dbReference type="EMBL" id="NMUQ01000002">
    <property type="protein sequence ID" value="OXM14951.1"/>
    <property type="molecule type" value="Genomic_DNA"/>
</dbReference>
<keyword evidence="5" id="KW-0443">Lipid metabolism</keyword>
<dbReference type="RefSeq" id="WP_089525768.1">
    <property type="nucleotide sequence ID" value="NZ_NMUQ01000002.1"/>
</dbReference>
<dbReference type="CDD" id="cd02812">
    <property type="entry name" value="PcrB_like"/>
    <property type="match status" value="1"/>
</dbReference>
<dbReference type="Proteomes" id="UP000215145">
    <property type="component" value="Unassembled WGS sequence"/>
</dbReference>
<comment type="catalytic activity">
    <reaction evidence="8">
        <text>sn-glycerol 1-phosphate + all-trans-heptaprenyl diphosphate = 3-heptaprenyl-sn-glycero-1-phosphate + diphosphate</text>
        <dbReference type="Rhea" id="RHEA:33495"/>
        <dbReference type="ChEBI" id="CHEBI:33019"/>
        <dbReference type="ChEBI" id="CHEBI:57685"/>
        <dbReference type="ChEBI" id="CHEBI:58206"/>
        <dbReference type="ChEBI" id="CHEBI:64781"/>
        <dbReference type="EC" id="2.5.1.n9"/>
    </reaction>
</comment>
<dbReference type="OrthoDB" id="2381757at2"/>
<sequence>MKELFSDWRHVFKLDPDRTLPQRELEAVLGSGTDAIMVGGSSGLTYDNTAALLERLTGSDIPIVLEVTHPELALPGFDAYLIPMVLNTGQGDWITGRQALALEEMAGLIPWEKTWAEGYLILNEDCEAARVSGADASLTEFQAAAYARLADRLMRLPLLYVEYSGRFGDMGLLRRVKRVLSGTRLIYGGGIDGPQRASQAARIASTVVVGNVLYHDLDGALSTVQAVRETEQEI</sequence>
<protein>
    <submittedName>
        <fullName evidence="9">Geranylgeranylglyceryl/heptaprenylglyceryl phosphate synthase</fullName>
    </submittedName>
</protein>
<dbReference type="NCBIfam" id="TIGR01768">
    <property type="entry name" value="GGGP-family"/>
    <property type="match status" value="1"/>
</dbReference>
<evidence type="ECO:0000256" key="1">
    <source>
        <dbReference type="ARBA" id="ARBA00022516"/>
    </source>
</evidence>
<dbReference type="PANTHER" id="PTHR40029:SF2">
    <property type="entry name" value="HEPTAPRENYLGLYCERYL PHOSPHATE SYNTHASE"/>
    <property type="match status" value="1"/>
</dbReference>
<keyword evidence="6" id="KW-0594">Phospholipid biosynthesis</keyword>
<keyword evidence="2" id="KW-0808">Transferase</keyword>
<dbReference type="GO" id="GO:0046872">
    <property type="term" value="F:metal ion binding"/>
    <property type="evidence" value="ECO:0007669"/>
    <property type="project" value="UniProtKB-KW"/>
</dbReference>
<dbReference type="InterPro" id="IPR008205">
    <property type="entry name" value="GGGP_HepGP_synthase"/>
</dbReference>
<name>A0A229NYV6_9BACL</name>
<proteinExistence type="predicted"/>
<gene>
    <name evidence="9" type="ORF">CGZ75_19025</name>
</gene>